<dbReference type="PROSITE" id="PS00018">
    <property type="entry name" value="EF_HAND_1"/>
    <property type="match status" value="1"/>
</dbReference>
<dbReference type="AlphaFoldDB" id="A0A834R3H1"/>
<sequence>MTMITLSKSHSDYRNDNRRSSREYDHRPVFGRKEKARFVLNNFMHRRCKLCSHSIVPVHCINCCSPLCQHNNKNLSHRINRKRMANPINGRRENSFHSDTDLHSIVLGNIDFAIDRDRAPKKLIASTLNSGRNSDNKSTQSSSTNDQSSTSSSPTSSLSTQQCESEQMVIIPSAPTIGHHLYNDEKDADIVFLVGLEKNNLWRFPAHSLILKNTSSYFRKIIIGKNNNNNREIIIDWCDPLTFEIILKYAYTEEVTFKSVPATLNLLNIANKFSMISLSKHCLTFLQKQCNQENALGQLKFFKNYFDALQYEKTNPIESELFDYITNLEEHIFYVIDQNGSKIITSDEFLILNKDWVRKILVRDTLQCASELEVYESICRWASQQCKQQRKELTDANRRFILQDLIFCPRYLTMKIDEFKNGPFKDEILEEEDKQSLLKALTNQANNCEIPEKFRHTKLDKPRCSKSDVNESKTNSYNGTIDSNGTRNRPTQKSKPNANQLIRSISLDKGLNEKKKRSVPRRIIKGLGSVMIMILKVLD</sequence>
<reference evidence="4" key="3">
    <citation type="submission" date="2022-06" db="UniProtKB">
        <authorList>
            <consortium name="EnsemblMetazoa"/>
        </authorList>
    </citation>
    <scope>IDENTIFICATION</scope>
</reference>
<evidence type="ECO:0000256" key="1">
    <source>
        <dbReference type="SAM" id="MobiDB-lite"/>
    </source>
</evidence>
<proteinExistence type="predicted"/>
<dbReference type="InterPro" id="IPR011705">
    <property type="entry name" value="BACK"/>
</dbReference>
<evidence type="ECO:0000313" key="5">
    <source>
        <dbReference type="Proteomes" id="UP000070412"/>
    </source>
</evidence>
<feature type="compositionally biased region" description="Basic and acidic residues" evidence="1">
    <location>
        <begin position="9"/>
        <end position="24"/>
    </location>
</feature>
<protein>
    <submittedName>
        <fullName evidence="3">BTB/POZ domain-containing protein 2</fullName>
    </submittedName>
</protein>
<reference evidence="3" key="2">
    <citation type="submission" date="2020-01" db="EMBL/GenBank/DDBJ databases">
        <authorList>
            <person name="Korhonen P.K.K."/>
            <person name="Guangxu M.G."/>
            <person name="Wang T.W."/>
            <person name="Stroehlein A.J.S."/>
            <person name="Young N.D."/>
            <person name="Ang C.-S.A."/>
            <person name="Fernando D.W.F."/>
            <person name="Lu H.L."/>
            <person name="Taylor S.T."/>
            <person name="Ehtesham M.E.M."/>
            <person name="Najaraj S.H.N."/>
            <person name="Harsha G.H.G."/>
            <person name="Madugundu A.M."/>
            <person name="Renuse S.R."/>
            <person name="Holt D.H."/>
            <person name="Pandey A.P."/>
            <person name="Papenfuss A.P."/>
            <person name="Gasser R.B.G."/>
            <person name="Fischer K.F."/>
        </authorList>
    </citation>
    <scope>NUCLEOTIDE SEQUENCE</scope>
    <source>
        <strain evidence="3">SSS_KF_BRIS2020</strain>
    </source>
</reference>
<dbReference type="SMART" id="SM00225">
    <property type="entry name" value="BTB"/>
    <property type="match status" value="1"/>
</dbReference>
<feature type="compositionally biased region" description="Polar residues" evidence="1">
    <location>
        <begin position="126"/>
        <end position="137"/>
    </location>
</feature>
<feature type="region of interest" description="Disordered" evidence="1">
    <location>
        <begin position="1"/>
        <end position="24"/>
    </location>
</feature>
<dbReference type="EnsemblMetazoa" id="SSS_2424s_mrna">
    <property type="protein sequence ID" value="KAF7490164.1"/>
    <property type="gene ID" value="SSS_2424"/>
</dbReference>
<dbReference type="PANTHER" id="PTHR45774">
    <property type="entry name" value="BTB/POZ DOMAIN-CONTAINING"/>
    <property type="match status" value="1"/>
</dbReference>
<feature type="compositionally biased region" description="Polar residues" evidence="1">
    <location>
        <begin position="472"/>
        <end position="501"/>
    </location>
</feature>
<dbReference type="PROSITE" id="PS50097">
    <property type="entry name" value="BTB"/>
    <property type="match status" value="1"/>
</dbReference>
<name>A0A834R3H1_SARSC</name>
<evidence type="ECO:0000313" key="3">
    <source>
        <dbReference type="EMBL" id="KAF7490164.1"/>
    </source>
</evidence>
<dbReference type="InterPro" id="IPR018247">
    <property type="entry name" value="EF_Hand_1_Ca_BS"/>
</dbReference>
<organism evidence="3">
    <name type="scientific">Sarcoptes scabiei</name>
    <name type="common">Itch mite</name>
    <name type="synonym">Acarus scabiei</name>
    <dbReference type="NCBI Taxonomy" id="52283"/>
    <lineage>
        <taxon>Eukaryota</taxon>
        <taxon>Metazoa</taxon>
        <taxon>Ecdysozoa</taxon>
        <taxon>Arthropoda</taxon>
        <taxon>Chelicerata</taxon>
        <taxon>Arachnida</taxon>
        <taxon>Acari</taxon>
        <taxon>Acariformes</taxon>
        <taxon>Sarcoptiformes</taxon>
        <taxon>Astigmata</taxon>
        <taxon>Psoroptidia</taxon>
        <taxon>Sarcoptoidea</taxon>
        <taxon>Sarcoptidae</taxon>
        <taxon>Sarcoptinae</taxon>
        <taxon>Sarcoptes</taxon>
    </lineage>
</organism>
<dbReference type="OMA" id="WASQQCK"/>
<dbReference type="PANTHER" id="PTHR45774:SF4">
    <property type="entry name" value="AXUNDEAD, ISOFORM F"/>
    <property type="match status" value="1"/>
</dbReference>
<dbReference type="SUPFAM" id="SSF54695">
    <property type="entry name" value="POZ domain"/>
    <property type="match status" value="1"/>
</dbReference>
<dbReference type="InterPro" id="IPR011333">
    <property type="entry name" value="SKP1/BTB/POZ_sf"/>
</dbReference>
<gene>
    <name evidence="3" type="ORF">SSS_2424</name>
</gene>
<feature type="compositionally biased region" description="Basic and acidic residues" evidence="1">
    <location>
        <begin position="459"/>
        <end position="471"/>
    </location>
</feature>
<feature type="domain" description="BTB" evidence="2">
    <location>
        <begin position="188"/>
        <end position="259"/>
    </location>
</feature>
<reference evidence="5" key="1">
    <citation type="journal article" date="2020" name="PLoS Negl. Trop. Dis.">
        <title>High-quality nuclear genome for Sarcoptes scabiei-A critical resource for a neglected parasite.</title>
        <authorList>
            <person name="Korhonen P.K."/>
            <person name="Gasser R.B."/>
            <person name="Ma G."/>
            <person name="Wang T."/>
            <person name="Stroehlein A.J."/>
            <person name="Young N.D."/>
            <person name="Ang C.S."/>
            <person name="Fernando D.D."/>
            <person name="Lu H.C."/>
            <person name="Taylor S."/>
            <person name="Reynolds S.L."/>
            <person name="Mofiz E."/>
            <person name="Najaraj S.H."/>
            <person name="Gowda H."/>
            <person name="Madugundu A."/>
            <person name="Renuse S."/>
            <person name="Holt D."/>
            <person name="Pandey A."/>
            <person name="Papenfuss A.T."/>
            <person name="Fischer K."/>
        </authorList>
    </citation>
    <scope>NUCLEOTIDE SEQUENCE [LARGE SCALE GENOMIC DNA]</scope>
</reference>
<dbReference type="GO" id="GO:0022008">
    <property type="term" value="P:neurogenesis"/>
    <property type="evidence" value="ECO:0007669"/>
    <property type="project" value="TreeGrafter"/>
</dbReference>
<accession>A0A834R3H1</accession>
<feature type="region of interest" description="Disordered" evidence="1">
    <location>
        <begin position="126"/>
        <end position="159"/>
    </location>
</feature>
<dbReference type="Gene3D" id="1.25.40.420">
    <property type="match status" value="1"/>
</dbReference>
<feature type="compositionally biased region" description="Low complexity" evidence="1">
    <location>
        <begin position="138"/>
        <end position="159"/>
    </location>
</feature>
<dbReference type="Gene3D" id="3.30.710.10">
    <property type="entry name" value="Potassium Channel Kv1.1, Chain A"/>
    <property type="match status" value="1"/>
</dbReference>
<dbReference type="EMBL" id="WVUK01000062">
    <property type="protein sequence ID" value="KAF7490164.1"/>
    <property type="molecule type" value="Genomic_DNA"/>
</dbReference>
<dbReference type="Proteomes" id="UP000070412">
    <property type="component" value="Unassembled WGS sequence"/>
</dbReference>
<evidence type="ECO:0000313" key="4">
    <source>
        <dbReference type="EnsemblMetazoa" id="KAF7490164.1"/>
    </source>
</evidence>
<dbReference type="InterPro" id="IPR000210">
    <property type="entry name" value="BTB/POZ_dom"/>
</dbReference>
<dbReference type="OrthoDB" id="6415400at2759"/>
<dbReference type="Pfam" id="PF00651">
    <property type="entry name" value="BTB"/>
    <property type="match status" value="1"/>
</dbReference>
<dbReference type="GO" id="GO:0005829">
    <property type="term" value="C:cytosol"/>
    <property type="evidence" value="ECO:0007669"/>
    <property type="project" value="TreeGrafter"/>
</dbReference>
<dbReference type="Pfam" id="PF07707">
    <property type="entry name" value="BACK"/>
    <property type="match status" value="1"/>
</dbReference>
<evidence type="ECO:0000259" key="2">
    <source>
        <dbReference type="PROSITE" id="PS50097"/>
    </source>
</evidence>
<keyword evidence="5" id="KW-1185">Reference proteome</keyword>
<feature type="region of interest" description="Disordered" evidence="1">
    <location>
        <begin position="459"/>
        <end position="501"/>
    </location>
</feature>